<name>A0A3M9XRV5_9HYPH</name>
<evidence type="ECO:0000313" key="3">
    <source>
        <dbReference type="Proteomes" id="UP000268623"/>
    </source>
</evidence>
<gene>
    <name evidence="2" type="ORF">D1O30_08525</name>
</gene>
<evidence type="ECO:0000256" key="1">
    <source>
        <dbReference type="SAM" id="MobiDB-lite"/>
    </source>
</evidence>
<dbReference type="AlphaFoldDB" id="A0A3M9XRV5"/>
<sequence length="391" mass="43212">MARGATKKRKSQTKAENENARRRRTVRNFPAASFQEALEFAKEIWKFGSGQAARRLSLFDHLGKSPDSSASRMAITNAGKYGLIKGSYAAEYLEITPEGKLSIDEEVPPRDQTRARVALAILGIEPFKGLYERFVGNKLPAKAAMVDAVNAFGVAKGAAEEAVDTFIVNSRYVGLLATLSGADRFVTVDHLLDTLPSSNSGEGDDSRSAVSSIVSGGQNQLITGEHAQFEMTCFYIAPIGEIASEQRKHSDLFLGSLVEPAVEQFKLKLVRADAIDKPGIITRQIIEYIVRSRLVIVDLSFHNPNVFYELALRHMMRLPIVQIARTADRIPFDISQMRTVIIDTTDIYSLVPKLEAYRAEISNQVRRALDDSEAADTPISTYFPNLRATLN</sequence>
<feature type="compositionally biased region" description="Basic residues" evidence="1">
    <location>
        <begin position="1"/>
        <end position="12"/>
    </location>
</feature>
<protein>
    <submittedName>
        <fullName evidence="2">Uncharacterized protein</fullName>
    </submittedName>
</protein>
<accession>A0A3M9XRV5</accession>
<dbReference type="EMBL" id="QWDD01000001">
    <property type="protein sequence ID" value="RNJ49640.1"/>
    <property type="molecule type" value="Genomic_DNA"/>
</dbReference>
<organism evidence="2 3">
    <name type="scientific">Methylocystis hirsuta</name>
    <dbReference type="NCBI Taxonomy" id="369798"/>
    <lineage>
        <taxon>Bacteria</taxon>
        <taxon>Pseudomonadati</taxon>
        <taxon>Pseudomonadota</taxon>
        <taxon>Alphaproteobacteria</taxon>
        <taxon>Hyphomicrobiales</taxon>
        <taxon>Methylocystaceae</taxon>
        <taxon>Methylocystis</taxon>
    </lineage>
</organism>
<dbReference type="RefSeq" id="WP_123175609.1">
    <property type="nucleotide sequence ID" value="NZ_QWDD01000001.1"/>
</dbReference>
<dbReference type="Proteomes" id="UP000268623">
    <property type="component" value="Unassembled WGS sequence"/>
</dbReference>
<feature type="region of interest" description="Disordered" evidence="1">
    <location>
        <begin position="1"/>
        <end position="22"/>
    </location>
</feature>
<reference evidence="2 3" key="1">
    <citation type="submission" date="2018-08" db="EMBL/GenBank/DDBJ databases">
        <title>Genome sequence of Methylocystis hirsuta CSC1, a methanotroph able to accumulate PHAs.</title>
        <authorList>
            <person name="Bordel S."/>
            <person name="Rodriguez E."/>
            <person name="Gancedo J."/>
            <person name="Munoz R."/>
        </authorList>
    </citation>
    <scope>NUCLEOTIDE SEQUENCE [LARGE SCALE GENOMIC DNA]</scope>
    <source>
        <strain evidence="2 3">CSC1</strain>
    </source>
</reference>
<evidence type="ECO:0000313" key="2">
    <source>
        <dbReference type="EMBL" id="RNJ49640.1"/>
    </source>
</evidence>
<comment type="caution">
    <text evidence="2">The sequence shown here is derived from an EMBL/GenBank/DDBJ whole genome shotgun (WGS) entry which is preliminary data.</text>
</comment>
<dbReference type="OrthoDB" id="5379851at2"/>
<keyword evidence="3" id="KW-1185">Reference proteome</keyword>
<proteinExistence type="predicted"/>